<dbReference type="Gene3D" id="2.60.120.10">
    <property type="entry name" value="Jelly Rolls"/>
    <property type="match status" value="1"/>
</dbReference>
<keyword evidence="3" id="KW-1185">Reference proteome</keyword>
<evidence type="ECO:0000259" key="1">
    <source>
        <dbReference type="PROSITE" id="PS50042"/>
    </source>
</evidence>
<dbReference type="PANTHER" id="PTHR24567:SF74">
    <property type="entry name" value="HTH-TYPE TRANSCRIPTIONAL REGULATOR ARCR"/>
    <property type="match status" value="1"/>
</dbReference>
<dbReference type="InterPro" id="IPR011002">
    <property type="entry name" value="FliG_a-hlx"/>
</dbReference>
<evidence type="ECO:0000313" key="3">
    <source>
        <dbReference type="Proteomes" id="UP000301751"/>
    </source>
</evidence>
<dbReference type="Pfam" id="PF01706">
    <property type="entry name" value="FliG_C"/>
    <property type="match status" value="1"/>
</dbReference>
<dbReference type="GO" id="GO:0005829">
    <property type="term" value="C:cytosol"/>
    <property type="evidence" value="ECO:0007669"/>
    <property type="project" value="TreeGrafter"/>
</dbReference>
<dbReference type="InterPro" id="IPR000595">
    <property type="entry name" value="cNMP-bd_dom"/>
</dbReference>
<dbReference type="AlphaFoldDB" id="A0A480B555"/>
<organism evidence="2 3">
    <name type="scientific">Pseudaquabacterium pictum</name>
    <dbReference type="NCBI Taxonomy" id="2315236"/>
    <lineage>
        <taxon>Bacteria</taxon>
        <taxon>Pseudomonadati</taxon>
        <taxon>Pseudomonadota</taxon>
        <taxon>Betaproteobacteria</taxon>
        <taxon>Burkholderiales</taxon>
        <taxon>Sphaerotilaceae</taxon>
        <taxon>Pseudaquabacterium</taxon>
    </lineage>
</organism>
<dbReference type="SUPFAM" id="SSF51206">
    <property type="entry name" value="cAMP-binding domain-like"/>
    <property type="match status" value="1"/>
</dbReference>
<evidence type="ECO:0000313" key="2">
    <source>
        <dbReference type="EMBL" id="GCL66208.1"/>
    </source>
</evidence>
<protein>
    <recommendedName>
        <fullName evidence="1">Cyclic nucleotide-binding domain-containing protein</fullName>
    </recommendedName>
</protein>
<proteinExistence type="predicted"/>
<dbReference type="Proteomes" id="UP000301751">
    <property type="component" value="Unassembled WGS sequence"/>
</dbReference>
<dbReference type="CDD" id="cd00038">
    <property type="entry name" value="CAP_ED"/>
    <property type="match status" value="1"/>
</dbReference>
<name>A0A480B555_9BURK</name>
<dbReference type="PANTHER" id="PTHR24567">
    <property type="entry name" value="CRP FAMILY TRANSCRIPTIONAL REGULATORY PROTEIN"/>
    <property type="match status" value="1"/>
</dbReference>
<dbReference type="Gene3D" id="1.10.220.30">
    <property type="match status" value="1"/>
</dbReference>
<sequence length="404" mass="44567">MADPAPAERTSPALRFAEQGQHAQMRAFAGEVLYTAGMPATHMYVVKDGEVDLYLVRDEKRTVVETLRRGQCFGIEPHQQAQVRVHNAAARTYCELYLIDHAAARDALAASPTLVRGMMDTLSERLAVAHEVIARRANFQPDLLIYAQLLALLGAADLGRQGPQAAAPRGRESPTNGMARPMLQEVFTTARLLFGHSDKHIRSCLGKLAGLHLLRIDDERGTGKQVLFSPRDIVAQVRKLVAGDVDQDKLSYEYISVDEFAALVEAERPQVLRKLAASEYADDIFTFRRAEVLRLLNEKGKRFFVERKIKQPSEFSDIADLEFADTKSIFAAVAKVDTFALAKAMSVLDDGVAKAKILQCLSQRRRAELEADLADLGTVDPVEAQQIGQALITEVKAAMRAKSA</sequence>
<dbReference type="InterPro" id="IPR023087">
    <property type="entry name" value="Flg_Motor_Flig_C"/>
</dbReference>
<feature type="domain" description="Cyclic nucleotide-binding" evidence="1">
    <location>
        <begin position="29"/>
        <end position="125"/>
    </location>
</feature>
<dbReference type="GO" id="GO:0003700">
    <property type="term" value="F:DNA-binding transcription factor activity"/>
    <property type="evidence" value="ECO:0007669"/>
    <property type="project" value="TreeGrafter"/>
</dbReference>
<dbReference type="EMBL" id="BJCL01000028">
    <property type="protein sequence ID" value="GCL66208.1"/>
    <property type="molecule type" value="Genomic_DNA"/>
</dbReference>
<reference evidence="3" key="1">
    <citation type="submission" date="2019-03" db="EMBL/GenBank/DDBJ databases">
        <title>Aquabacterium pictum sp.nov., the first bacteriochlorophyll a-containing freshwater bacterium in the genus Aquabacterium of the class Betaproteobacteria.</title>
        <authorList>
            <person name="Hirose S."/>
            <person name="Tank M."/>
            <person name="Hara E."/>
            <person name="Tamaki H."/>
            <person name="Takaichi S."/>
            <person name="Haruta S."/>
            <person name="Hanada S."/>
        </authorList>
    </citation>
    <scope>NUCLEOTIDE SEQUENCE [LARGE SCALE GENOMIC DNA]</scope>
    <source>
        <strain evidence="3">W35</strain>
    </source>
</reference>
<dbReference type="Pfam" id="PF00027">
    <property type="entry name" value="cNMP_binding"/>
    <property type="match status" value="1"/>
</dbReference>
<comment type="caution">
    <text evidence="2">The sequence shown here is derived from an EMBL/GenBank/DDBJ whole genome shotgun (WGS) entry which is preliminary data.</text>
</comment>
<dbReference type="SUPFAM" id="SSF48029">
    <property type="entry name" value="FliG"/>
    <property type="match status" value="1"/>
</dbReference>
<dbReference type="InterPro" id="IPR018490">
    <property type="entry name" value="cNMP-bd_dom_sf"/>
</dbReference>
<dbReference type="InterPro" id="IPR014710">
    <property type="entry name" value="RmlC-like_jellyroll"/>
</dbReference>
<dbReference type="InterPro" id="IPR050397">
    <property type="entry name" value="Env_Response_Regulators"/>
</dbReference>
<accession>A0A480B555</accession>
<dbReference type="SMART" id="SM00100">
    <property type="entry name" value="cNMP"/>
    <property type="match status" value="1"/>
</dbReference>
<gene>
    <name evidence="2" type="ORF">AQPW35_52890</name>
</gene>
<dbReference type="PROSITE" id="PS50042">
    <property type="entry name" value="CNMP_BINDING_3"/>
    <property type="match status" value="1"/>
</dbReference>